<proteinExistence type="predicted"/>
<sequence>MASPKTLPSSTAVSADSHSDAATECILQEIAAVGLCLEAMDSKITDLSVASNSIRADIASFQDKFTDLDHCLMDVEGQLAMLPECDSELQFLCAKITDLEDRSLRDNIRFFGITEHKDGTDVRAFLRDFLSELTDLIFSPTLEVQLAYRIAPLPIKLIQESLVLSLHAFHVKSKHARL</sequence>
<comment type="caution">
    <text evidence="1">The sequence shown here is derived from an EMBL/GenBank/DDBJ whole genome shotgun (WGS) entry which is preliminary data.</text>
</comment>
<evidence type="ECO:0000313" key="1">
    <source>
        <dbReference type="EMBL" id="KAJ1136772.1"/>
    </source>
</evidence>
<name>A0AAV7QC07_PLEWA</name>
<dbReference type="EMBL" id="JANPWB010000010">
    <property type="protein sequence ID" value="KAJ1136772.1"/>
    <property type="molecule type" value="Genomic_DNA"/>
</dbReference>
<dbReference type="Proteomes" id="UP001066276">
    <property type="component" value="Chromosome 6"/>
</dbReference>
<protein>
    <submittedName>
        <fullName evidence="1">Uncharacterized protein</fullName>
    </submittedName>
</protein>
<keyword evidence="2" id="KW-1185">Reference proteome</keyword>
<evidence type="ECO:0000313" key="2">
    <source>
        <dbReference type="Proteomes" id="UP001066276"/>
    </source>
</evidence>
<reference evidence="1" key="1">
    <citation type="journal article" date="2022" name="bioRxiv">
        <title>Sequencing and chromosome-scale assembly of the giantPleurodeles waltlgenome.</title>
        <authorList>
            <person name="Brown T."/>
            <person name="Elewa A."/>
            <person name="Iarovenko S."/>
            <person name="Subramanian E."/>
            <person name="Araus A.J."/>
            <person name="Petzold A."/>
            <person name="Susuki M."/>
            <person name="Suzuki K.-i.T."/>
            <person name="Hayashi T."/>
            <person name="Toyoda A."/>
            <person name="Oliveira C."/>
            <person name="Osipova E."/>
            <person name="Leigh N.D."/>
            <person name="Simon A."/>
            <person name="Yun M.H."/>
        </authorList>
    </citation>
    <scope>NUCLEOTIDE SEQUENCE</scope>
    <source>
        <strain evidence="1">20211129_DDA</strain>
        <tissue evidence="1">Liver</tissue>
    </source>
</reference>
<accession>A0AAV7QC07</accession>
<gene>
    <name evidence="1" type="ORF">NDU88_003186</name>
</gene>
<organism evidence="1 2">
    <name type="scientific">Pleurodeles waltl</name>
    <name type="common">Iberian ribbed newt</name>
    <dbReference type="NCBI Taxonomy" id="8319"/>
    <lineage>
        <taxon>Eukaryota</taxon>
        <taxon>Metazoa</taxon>
        <taxon>Chordata</taxon>
        <taxon>Craniata</taxon>
        <taxon>Vertebrata</taxon>
        <taxon>Euteleostomi</taxon>
        <taxon>Amphibia</taxon>
        <taxon>Batrachia</taxon>
        <taxon>Caudata</taxon>
        <taxon>Salamandroidea</taxon>
        <taxon>Salamandridae</taxon>
        <taxon>Pleurodelinae</taxon>
        <taxon>Pleurodeles</taxon>
    </lineage>
</organism>
<dbReference type="AlphaFoldDB" id="A0AAV7QC07"/>
<dbReference type="Gene3D" id="3.30.70.1820">
    <property type="entry name" value="L1 transposable element, RRM domain"/>
    <property type="match status" value="1"/>
</dbReference>